<feature type="region of interest" description="Disordered" evidence="1">
    <location>
        <begin position="97"/>
        <end position="129"/>
    </location>
</feature>
<name>A0ABQ0KTU3_MYCCL</name>
<evidence type="ECO:0000313" key="4">
    <source>
        <dbReference type="Proteomes" id="UP000815677"/>
    </source>
</evidence>
<dbReference type="EMBL" id="DF837701">
    <property type="protein sequence ID" value="GAT42306.1"/>
    <property type="molecule type" value="Genomic_DNA"/>
</dbReference>
<gene>
    <name evidence="3" type="ORF">MCHLO_00025</name>
</gene>
<evidence type="ECO:0000256" key="2">
    <source>
        <dbReference type="SAM" id="SignalP"/>
    </source>
</evidence>
<evidence type="ECO:0000256" key="1">
    <source>
        <dbReference type="SAM" id="MobiDB-lite"/>
    </source>
</evidence>
<proteinExistence type="predicted"/>
<keyword evidence="2" id="KW-0732">Signal</keyword>
<feature type="chain" id="PRO_5047085014" evidence="2">
    <location>
        <begin position="28"/>
        <end position="219"/>
    </location>
</feature>
<keyword evidence="4" id="KW-1185">Reference proteome</keyword>
<evidence type="ECO:0000313" key="3">
    <source>
        <dbReference type="EMBL" id="GAT42306.1"/>
    </source>
</evidence>
<protein>
    <submittedName>
        <fullName evidence="3">Uncharacterized protein</fullName>
    </submittedName>
</protein>
<feature type="region of interest" description="Disordered" evidence="1">
    <location>
        <begin position="52"/>
        <end position="81"/>
    </location>
</feature>
<feature type="compositionally biased region" description="Low complexity" evidence="1">
    <location>
        <begin position="111"/>
        <end position="129"/>
    </location>
</feature>
<reference evidence="3" key="1">
    <citation type="submission" date="2014-09" db="EMBL/GenBank/DDBJ databases">
        <title>Genome sequence of the luminous mushroom Mycena chlorophos for searching fungal bioluminescence genes.</title>
        <authorList>
            <person name="Tanaka Y."/>
            <person name="Kasuga D."/>
            <person name="Oba Y."/>
            <person name="Hase S."/>
            <person name="Sato K."/>
            <person name="Oba Y."/>
            <person name="Sakakibara Y."/>
        </authorList>
    </citation>
    <scope>NUCLEOTIDE SEQUENCE</scope>
</reference>
<organism evidence="3 4">
    <name type="scientific">Mycena chlorophos</name>
    <name type="common">Agaric fungus</name>
    <name type="synonym">Agaricus chlorophos</name>
    <dbReference type="NCBI Taxonomy" id="658473"/>
    <lineage>
        <taxon>Eukaryota</taxon>
        <taxon>Fungi</taxon>
        <taxon>Dikarya</taxon>
        <taxon>Basidiomycota</taxon>
        <taxon>Agaricomycotina</taxon>
        <taxon>Agaricomycetes</taxon>
        <taxon>Agaricomycetidae</taxon>
        <taxon>Agaricales</taxon>
        <taxon>Marasmiineae</taxon>
        <taxon>Mycenaceae</taxon>
        <taxon>Mycena</taxon>
    </lineage>
</organism>
<accession>A0ABQ0KTU3</accession>
<feature type="signal peptide" evidence="2">
    <location>
        <begin position="1"/>
        <end position="27"/>
    </location>
</feature>
<dbReference type="Proteomes" id="UP000815677">
    <property type="component" value="Unassembled WGS sequence"/>
</dbReference>
<sequence length="219" mass="22038">MVMLAVPASRLGEVFALLGSVSGVALAAAASTGNATTGATAAPSPAAAAATGSVAQDDTSMGDNTGKVDAAGTVFDPARHTGTTVKSGLWRMKAGIARPEHESEKSPNYVDPNAQASTAPAAASNVAPAADDDDEFAAFTAANNASSAATKTARTWTDADLSKLTNQAAQKLGAPDKVRETIGQFVPVGETPHSRNIPADQREAFAQAIEKVAGIEYAG</sequence>